<proteinExistence type="inferred from homology"/>
<comment type="subcellular location">
    <subcellularLocation>
        <location evidence="7">Membrane</location>
        <topology evidence="7">Single-pass type II membrane protein</topology>
    </subcellularLocation>
</comment>
<keyword evidence="7" id="KW-0812">Transmembrane</keyword>
<dbReference type="InterPro" id="IPR019533">
    <property type="entry name" value="Peptidase_S26"/>
</dbReference>
<dbReference type="InterPro" id="IPR019758">
    <property type="entry name" value="Pept_S26A_signal_pept_1_CS"/>
</dbReference>
<evidence type="ECO:0000256" key="3">
    <source>
        <dbReference type="ARBA" id="ARBA00013208"/>
    </source>
</evidence>
<dbReference type="AlphaFoldDB" id="A0A4U3L1F8"/>
<dbReference type="RefSeq" id="WP_137261591.1">
    <property type="nucleotide sequence ID" value="NZ_SZQL01000006.1"/>
</dbReference>
<dbReference type="PROSITE" id="PS00761">
    <property type="entry name" value="SPASE_I_3"/>
    <property type="match status" value="1"/>
</dbReference>
<feature type="domain" description="Peptidase S26" evidence="8">
    <location>
        <begin position="120"/>
        <end position="301"/>
    </location>
</feature>
<evidence type="ECO:0000313" key="10">
    <source>
        <dbReference type="Proteomes" id="UP000305848"/>
    </source>
</evidence>
<evidence type="ECO:0000256" key="7">
    <source>
        <dbReference type="RuleBase" id="RU362042"/>
    </source>
</evidence>
<dbReference type="GO" id="GO:0009003">
    <property type="term" value="F:signal peptidase activity"/>
    <property type="evidence" value="ECO:0007669"/>
    <property type="project" value="UniProtKB-EC"/>
</dbReference>
<dbReference type="PANTHER" id="PTHR43390:SF1">
    <property type="entry name" value="CHLOROPLAST PROCESSING PEPTIDASE"/>
    <property type="match status" value="1"/>
</dbReference>
<keyword evidence="10" id="KW-1185">Reference proteome</keyword>
<accession>A0A4U3L1F8</accession>
<organism evidence="9 10">
    <name type="scientific">Ilyomonas limi</name>
    <dbReference type="NCBI Taxonomy" id="2575867"/>
    <lineage>
        <taxon>Bacteria</taxon>
        <taxon>Pseudomonadati</taxon>
        <taxon>Bacteroidota</taxon>
        <taxon>Chitinophagia</taxon>
        <taxon>Chitinophagales</taxon>
        <taxon>Chitinophagaceae</taxon>
        <taxon>Ilyomonas</taxon>
    </lineage>
</organism>
<feature type="transmembrane region" description="Helical" evidence="7">
    <location>
        <begin position="122"/>
        <end position="146"/>
    </location>
</feature>
<dbReference type="GO" id="GO:0016020">
    <property type="term" value="C:membrane"/>
    <property type="evidence" value="ECO:0007669"/>
    <property type="project" value="UniProtKB-SubCell"/>
</dbReference>
<evidence type="ECO:0000256" key="6">
    <source>
        <dbReference type="PIRSR" id="PIRSR600223-1"/>
    </source>
</evidence>
<feature type="domain" description="Peptidase S26" evidence="8">
    <location>
        <begin position="451"/>
        <end position="490"/>
    </location>
</feature>
<comment type="caution">
    <text evidence="9">The sequence shown here is derived from an EMBL/GenBank/DDBJ whole genome shotgun (WGS) entry which is preliminary data.</text>
</comment>
<keyword evidence="7" id="KW-0472">Membrane</keyword>
<comment type="similarity">
    <text evidence="2 7">Belongs to the peptidase S26 family.</text>
</comment>
<dbReference type="GO" id="GO:0004252">
    <property type="term" value="F:serine-type endopeptidase activity"/>
    <property type="evidence" value="ECO:0007669"/>
    <property type="project" value="InterPro"/>
</dbReference>
<keyword evidence="7" id="KW-1133">Transmembrane helix</keyword>
<dbReference type="Proteomes" id="UP000305848">
    <property type="component" value="Unassembled WGS sequence"/>
</dbReference>
<dbReference type="Pfam" id="PF10502">
    <property type="entry name" value="Peptidase_S26"/>
    <property type="match status" value="2"/>
</dbReference>
<dbReference type="Pfam" id="PF18936">
    <property type="entry name" value="DUF5684"/>
    <property type="match status" value="1"/>
</dbReference>
<reference evidence="9 10" key="1">
    <citation type="submission" date="2019-05" db="EMBL/GenBank/DDBJ databases">
        <title>Panacibacter sp. strain 17mud1-8 Genome sequencing and assembly.</title>
        <authorList>
            <person name="Chhetri G."/>
        </authorList>
    </citation>
    <scope>NUCLEOTIDE SEQUENCE [LARGE SCALE GENOMIC DNA]</scope>
    <source>
        <strain evidence="9 10">17mud1-8</strain>
    </source>
</reference>
<dbReference type="SUPFAM" id="SSF51306">
    <property type="entry name" value="LexA/Signal peptidase"/>
    <property type="match status" value="1"/>
</dbReference>
<feature type="transmembrane region" description="Helical" evidence="7">
    <location>
        <begin position="51"/>
        <end position="75"/>
    </location>
</feature>
<dbReference type="Gene3D" id="2.10.109.10">
    <property type="entry name" value="Umud Fragment, subunit A"/>
    <property type="match status" value="2"/>
</dbReference>
<sequence>MGWVLFIIGTLGWHIGMYGMFKKAGITPWKAFIPFYNTWCIVEKCKIPKVWFWLQLIPIAGQFVTIWITIIFVMHFGKFTVIDHALTVFLPFIYFPYLGFSKERYKGHEIMKLYKKPASREWIDAAVFAIVAATLIRTFIFEAYVIPTGSMERTLLVNDFLFVNKMSYGPRIPQTPLSFPFVHNTMPFSQTTPSYLTWIQLPYKRLPGFTEVKRYDVVVFNFPAGDTIINEPGYMSENPYYDVLRKNYGGNRDRLRSEHDIIVHPMDKTDNYIKRCVGVSGDILQVKNGELYINNKKAYHPPTAMIDYKVITDGTPLSLDFLQNELNYQFTEEETAYDKDGNYYTANGNTYFLNLTPEGAEKVRHQPHVKEVTMYNEVEENPDVFPYDTTLFHWNRDNYGPITIPAKGATITLSPQNIELYRRVISVYEHNTLVENGNSYTINGKPATTYTFKYNYYWMMGDNRHRSQDSRYWGFVPETNIVGKASLIWFSWDKGPRWNRIFKVIQ</sequence>
<dbReference type="EMBL" id="SZQL01000006">
    <property type="protein sequence ID" value="TKK68971.1"/>
    <property type="molecule type" value="Genomic_DNA"/>
</dbReference>
<dbReference type="OrthoDB" id="9802919at2"/>
<feature type="active site" evidence="6">
    <location>
        <position position="274"/>
    </location>
</feature>
<dbReference type="InterPro" id="IPR043739">
    <property type="entry name" value="DUF5684"/>
</dbReference>
<comment type="catalytic activity">
    <reaction evidence="1 7">
        <text>Cleavage of hydrophobic, N-terminal signal or leader sequences from secreted and periplasmic proteins.</text>
        <dbReference type="EC" id="3.4.21.89"/>
    </reaction>
</comment>
<evidence type="ECO:0000313" key="9">
    <source>
        <dbReference type="EMBL" id="TKK68971.1"/>
    </source>
</evidence>
<dbReference type="PRINTS" id="PR00727">
    <property type="entry name" value="LEADERPTASE"/>
</dbReference>
<evidence type="ECO:0000256" key="5">
    <source>
        <dbReference type="ARBA" id="ARBA00022801"/>
    </source>
</evidence>
<dbReference type="InterPro" id="IPR036286">
    <property type="entry name" value="LexA/Signal_pep-like_sf"/>
</dbReference>
<dbReference type="InterPro" id="IPR000223">
    <property type="entry name" value="Pept_S26A_signal_pept_1"/>
</dbReference>
<keyword evidence="5 7" id="KW-0378">Hydrolase</keyword>
<evidence type="ECO:0000256" key="1">
    <source>
        <dbReference type="ARBA" id="ARBA00000677"/>
    </source>
</evidence>
<name>A0A4U3L1F8_9BACT</name>
<evidence type="ECO:0000259" key="8">
    <source>
        <dbReference type="Pfam" id="PF10502"/>
    </source>
</evidence>
<keyword evidence="7" id="KW-0645">Protease</keyword>
<gene>
    <name evidence="9" type="primary">lepB</name>
    <name evidence="9" type="ORF">FC093_09780</name>
</gene>
<evidence type="ECO:0000256" key="2">
    <source>
        <dbReference type="ARBA" id="ARBA00009370"/>
    </source>
</evidence>
<dbReference type="EC" id="3.4.21.89" evidence="3 7"/>
<comment type="caution">
    <text evidence="7">Lacks conserved residue(s) required for the propagation of feature annotation.</text>
</comment>
<protein>
    <recommendedName>
        <fullName evidence="4 7">Signal peptidase I</fullName>
        <ecNumber evidence="3 7">3.4.21.89</ecNumber>
    </recommendedName>
</protein>
<dbReference type="CDD" id="cd06530">
    <property type="entry name" value="S26_SPase_I"/>
    <property type="match status" value="2"/>
</dbReference>
<dbReference type="PANTHER" id="PTHR43390">
    <property type="entry name" value="SIGNAL PEPTIDASE I"/>
    <property type="match status" value="1"/>
</dbReference>
<dbReference type="GO" id="GO:0006465">
    <property type="term" value="P:signal peptide processing"/>
    <property type="evidence" value="ECO:0007669"/>
    <property type="project" value="InterPro"/>
</dbReference>
<feature type="active site" evidence="6">
    <location>
        <position position="150"/>
    </location>
</feature>
<evidence type="ECO:0000256" key="4">
    <source>
        <dbReference type="ARBA" id="ARBA00019232"/>
    </source>
</evidence>
<feature type="transmembrane region" description="Helical" evidence="7">
    <location>
        <begin position="81"/>
        <end position="101"/>
    </location>
</feature>
<dbReference type="NCBIfam" id="TIGR02227">
    <property type="entry name" value="sigpep_I_bact"/>
    <property type="match status" value="2"/>
</dbReference>